<dbReference type="AlphaFoldDB" id="A0A1H0ZKX6"/>
<keyword evidence="6 8" id="KW-0472">Membrane</keyword>
<feature type="transmembrane region" description="Helical" evidence="8">
    <location>
        <begin position="341"/>
        <end position="361"/>
    </location>
</feature>
<feature type="transmembrane region" description="Helical" evidence="8">
    <location>
        <begin position="317"/>
        <end position="334"/>
    </location>
</feature>
<proteinExistence type="inferred from homology"/>
<dbReference type="EMBL" id="FNKO01000001">
    <property type="protein sequence ID" value="SDQ27997.1"/>
    <property type="molecule type" value="Genomic_DNA"/>
</dbReference>
<feature type="transmembrane region" description="Helical" evidence="8">
    <location>
        <begin position="101"/>
        <end position="122"/>
    </location>
</feature>
<keyword evidence="4 8" id="KW-0812">Transmembrane</keyword>
<feature type="transmembrane region" description="Helical" evidence="8">
    <location>
        <begin position="373"/>
        <end position="392"/>
    </location>
</feature>
<feature type="transmembrane region" description="Helical" evidence="8">
    <location>
        <begin position="294"/>
        <end position="311"/>
    </location>
</feature>
<keyword evidence="9" id="KW-0328">Glycosyltransferase</keyword>
<name>A0A1H0ZKX6_9ACTN</name>
<dbReference type="InterPro" id="IPR018584">
    <property type="entry name" value="GT87"/>
</dbReference>
<dbReference type="GO" id="GO:0016758">
    <property type="term" value="F:hexosyltransferase activity"/>
    <property type="evidence" value="ECO:0007669"/>
    <property type="project" value="InterPro"/>
</dbReference>
<keyword evidence="2" id="KW-1003">Cell membrane</keyword>
<dbReference type="STRING" id="995062.SAMN04489718_1104"/>
<evidence type="ECO:0000256" key="7">
    <source>
        <dbReference type="ARBA" id="ARBA00024033"/>
    </source>
</evidence>
<keyword evidence="5 8" id="KW-1133">Transmembrane helix</keyword>
<evidence type="ECO:0000256" key="5">
    <source>
        <dbReference type="ARBA" id="ARBA00022989"/>
    </source>
</evidence>
<evidence type="ECO:0000256" key="2">
    <source>
        <dbReference type="ARBA" id="ARBA00022475"/>
    </source>
</evidence>
<comment type="subcellular location">
    <subcellularLocation>
        <location evidence="1">Cell membrane</location>
        <topology evidence="1">Multi-pass membrane protein</topology>
    </subcellularLocation>
</comment>
<protein>
    <submittedName>
        <fullName evidence="9">Alpha-1,2-mannosyltransferase</fullName>
    </submittedName>
</protein>
<comment type="similarity">
    <text evidence="7">Belongs to the glycosyltransferase 87 family.</text>
</comment>
<dbReference type="GO" id="GO:0005886">
    <property type="term" value="C:plasma membrane"/>
    <property type="evidence" value="ECO:0007669"/>
    <property type="project" value="UniProtKB-SubCell"/>
</dbReference>
<evidence type="ECO:0000256" key="6">
    <source>
        <dbReference type="ARBA" id="ARBA00023136"/>
    </source>
</evidence>
<accession>A0A1H0ZKX6</accession>
<evidence type="ECO:0000256" key="8">
    <source>
        <dbReference type="SAM" id="Phobius"/>
    </source>
</evidence>
<feature type="transmembrane region" description="Helical" evidence="8">
    <location>
        <begin position="183"/>
        <end position="203"/>
    </location>
</feature>
<evidence type="ECO:0000256" key="4">
    <source>
        <dbReference type="ARBA" id="ARBA00022692"/>
    </source>
</evidence>
<evidence type="ECO:0000256" key="3">
    <source>
        <dbReference type="ARBA" id="ARBA00022679"/>
    </source>
</evidence>
<feature type="transmembrane region" description="Helical" evidence="8">
    <location>
        <begin position="129"/>
        <end position="148"/>
    </location>
</feature>
<reference evidence="10" key="1">
    <citation type="submission" date="2016-10" db="EMBL/GenBank/DDBJ databases">
        <authorList>
            <person name="Varghese N."/>
            <person name="Submissions S."/>
        </authorList>
    </citation>
    <scope>NUCLEOTIDE SEQUENCE [LARGE SCALE GENOMIC DNA]</scope>
    <source>
        <strain evidence="10">DSM 45459</strain>
    </source>
</reference>
<organism evidence="9 10">
    <name type="scientific">Actinopolyspora saharensis</name>
    <dbReference type="NCBI Taxonomy" id="995062"/>
    <lineage>
        <taxon>Bacteria</taxon>
        <taxon>Bacillati</taxon>
        <taxon>Actinomycetota</taxon>
        <taxon>Actinomycetes</taxon>
        <taxon>Actinopolysporales</taxon>
        <taxon>Actinopolysporaceae</taxon>
        <taxon>Actinopolyspora</taxon>
    </lineage>
</organism>
<keyword evidence="3 9" id="KW-0808">Transferase</keyword>
<dbReference type="Proteomes" id="UP000199301">
    <property type="component" value="Unassembled WGS sequence"/>
</dbReference>
<keyword evidence="10" id="KW-1185">Reference proteome</keyword>
<gene>
    <name evidence="9" type="ORF">SAMN04489718_1104</name>
</gene>
<evidence type="ECO:0000313" key="10">
    <source>
        <dbReference type="Proteomes" id="UP000199301"/>
    </source>
</evidence>
<evidence type="ECO:0000313" key="9">
    <source>
        <dbReference type="EMBL" id="SDQ27997.1"/>
    </source>
</evidence>
<feature type="transmembrane region" description="Helical" evidence="8">
    <location>
        <begin position="269"/>
        <end position="287"/>
    </location>
</feature>
<dbReference type="Pfam" id="PF09594">
    <property type="entry name" value="GT87"/>
    <property type="match status" value="1"/>
</dbReference>
<evidence type="ECO:0000256" key="1">
    <source>
        <dbReference type="ARBA" id="ARBA00004651"/>
    </source>
</evidence>
<sequence>MRGRLHTLVTRYWRVLVVVSIPLLAFSVWSELLPFLARSKGGGFHVGGDFDVYRWAVHTWLEGGNTVENWAPMRNGEILPWVYPPFGVLPLTVFALPPTTVGVFLMWAADLAAIGMTLYLVVRYRWPSVGPRGALAVAAVVLPGTLWLEPVYSCFAQGQVNLVLMGLIVADCLVPNPRWPRGMLVGIAAATKLMPAAFLLFFLFRKDFRAAVVSVVTGVVCTLIGFAIDFESSMDYWFNYGPASSVAGHTLDSNQSVMGMVARWGLDPLVQNGIWAAVCLVLTVVLVRTVGRVDASVAMALTGVFTLLVSPTSWSSHWGWFVPGALILLGAAVTARSIARFALVVVIVVAARRIPFTMLAHENVPALLWVPQQLAGNAYVVLSIVLLLLTGWQVSRARPAGRVSEVDVGEQAALSRG</sequence>
<feature type="transmembrane region" description="Helical" evidence="8">
    <location>
        <begin position="210"/>
        <end position="228"/>
    </location>
</feature>
<feature type="transmembrane region" description="Helical" evidence="8">
    <location>
        <begin position="12"/>
        <end position="30"/>
    </location>
</feature>